<feature type="chain" id="PRO_5012732117" evidence="1">
    <location>
        <begin position="20"/>
        <end position="51"/>
    </location>
</feature>
<keyword evidence="1" id="KW-0732">Signal</keyword>
<evidence type="ECO:0000313" key="2">
    <source>
        <dbReference type="EMBL" id="OQR79104.1"/>
    </source>
</evidence>
<protein>
    <submittedName>
        <fullName evidence="2">Uncharacterized protein</fullName>
    </submittedName>
</protein>
<gene>
    <name evidence="2" type="ORF">BIW11_02613</name>
</gene>
<organism evidence="2 3">
    <name type="scientific">Tropilaelaps mercedesae</name>
    <dbReference type="NCBI Taxonomy" id="418985"/>
    <lineage>
        <taxon>Eukaryota</taxon>
        <taxon>Metazoa</taxon>
        <taxon>Ecdysozoa</taxon>
        <taxon>Arthropoda</taxon>
        <taxon>Chelicerata</taxon>
        <taxon>Arachnida</taxon>
        <taxon>Acari</taxon>
        <taxon>Parasitiformes</taxon>
        <taxon>Mesostigmata</taxon>
        <taxon>Gamasina</taxon>
        <taxon>Dermanyssoidea</taxon>
        <taxon>Laelapidae</taxon>
        <taxon>Tropilaelaps</taxon>
    </lineage>
</organism>
<evidence type="ECO:0000313" key="3">
    <source>
        <dbReference type="Proteomes" id="UP000192247"/>
    </source>
</evidence>
<name>A0A1V9Y057_9ACAR</name>
<reference evidence="2 3" key="1">
    <citation type="journal article" date="2017" name="Gigascience">
        <title>Draft genome of the honey bee ectoparasitic mite, Tropilaelaps mercedesae, is shaped by the parasitic life history.</title>
        <authorList>
            <person name="Dong X."/>
            <person name="Armstrong S.D."/>
            <person name="Xia D."/>
            <person name="Makepeace B.L."/>
            <person name="Darby A.C."/>
            <person name="Kadowaki T."/>
        </authorList>
    </citation>
    <scope>NUCLEOTIDE SEQUENCE [LARGE SCALE GENOMIC DNA]</scope>
    <source>
        <strain evidence="2">Wuxi-XJTLU</strain>
    </source>
</reference>
<accession>A0A1V9Y057</accession>
<proteinExistence type="predicted"/>
<evidence type="ECO:0000256" key="1">
    <source>
        <dbReference type="SAM" id="SignalP"/>
    </source>
</evidence>
<sequence>MRFLLKWRLTAFDLSLVACDPALTHESPLRSRESVVAAVQQLQQSYPIAKL</sequence>
<dbReference type="Proteomes" id="UP000192247">
    <property type="component" value="Unassembled WGS sequence"/>
</dbReference>
<dbReference type="EMBL" id="MNPL01001485">
    <property type="protein sequence ID" value="OQR79104.1"/>
    <property type="molecule type" value="Genomic_DNA"/>
</dbReference>
<keyword evidence="3" id="KW-1185">Reference proteome</keyword>
<dbReference type="AlphaFoldDB" id="A0A1V9Y057"/>
<dbReference type="InParanoid" id="A0A1V9Y057"/>
<comment type="caution">
    <text evidence="2">The sequence shown here is derived from an EMBL/GenBank/DDBJ whole genome shotgun (WGS) entry which is preliminary data.</text>
</comment>
<feature type="signal peptide" evidence="1">
    <location>
        <begin position="1"/>
        <end position="19"/>
    </location>
</feature>